<dbReference type="eggNOG" id="ENOG502QUB0">
    <property type="taxonomic scope" value="Eukaryota"/>
</dbReference>
<dbReference type="InterPro" id="IPR032675">
    <property type="entry name" value="LRR_dom_sf"/>
</dbReference>
<dbReference type="GO" id="GO:0016301">
    <property type="term" value="F:kinase activity"/>
    <property type="evidence" value="ECO:0007669"/>
    <property type="project" value="UniProtKB-KW"/>
</dbReference>
<dbReference type="Gramene" id="EOY26122">
    <property type="protein sequence ID" value="EOY26122"/>
    <property type="gene ID" value="TCM_027537"/>
</dbReference>
<dbReference type="STRING" id="3641.A0A061GAG0"/>
<keyword evidence="7" id="KW-0808">Transferase</keyword>
<dbReference type="InterPro" id="IPR013210">
    <property type="entry name" value="LRR_N_plant-typ"/>
</dbReference>
<gene>
    <name evidence="7" type="ORF">TCM_027537</name>
</gene>
<evidence type="ECO:0000256" key="3">
    <source>
        <dbReference type="ARBA" id="ARBA00022729"/>
    </source>
</evidence>
<evidence type="ECO:0000313" key="7">
    <source>
        <dbReference type="EMBL" id="EOY26122.1"/>
    </source>
</evidence>
<dbReference type="InterPro" id="IPR001611">
    <property type="entry name" value="Leu-rich_rpt"/>
</dbReference>
<dbReference type="Proteomes" id="UP000026915">
    <property type="component" value="Chromosome 6"/>
</dbReference>
<evidence type="ECO:0000256" key="1">
    <source>
        <dbReference type="ARBA" id="ARBA00004370"/>
    </source>
</evidence>
<evidence type="ECO:0000256" key="5">
    <source>
        <dbReference type="ARBA" id="ARBA00023136"/>
    </source>
</evidence>
<comment type="subcellular location">
    <subcellularLocation>
        <location evidence="1">Membrane</location>
    </subcellularLocation>
</comment>
<dbReference type="InParanoid" id="A0A061GAG0"/>
<evidence type="ECO:0000313" key="8">
    <source>
        <dbReference type="Proteomes" id="UP000026915"/>
    </source>
</evidence>
<dbReference type="FunFam" id="3.80.10.10:FF:000400">
    <property type="entry name" value="Nuclear pore complex protein NUP107"/>
    <property type="match status" value="1"/>
</dbReference>
<protein>
    <submittedName>
        <fullName evidence="7">Serine-threonine protein kinase, plant-type, putative</fullName>
    </submittedName>
</protein>
<evidence type="ECO:0000256" key="4">
    <source>
        <dbReference type="ARBA" id="ARBA00022737"/>
    </source>
</evidence>
<dbReference type="OMA" id="FWNSIYD"/>
<dbReference type="Gene3D" id="3.80.10.10">
    <property type="entry name" value="Ribonuclease Inhibitor"/>
    <property type="match status" value="2"/>
</dbReference>
<keyword evidence="2" id="KW-0433">Leucine-rich repeat</keyword>
<dbReference type="SUPFAM" id="SSF52058">
    <property type="entry name" value="L domain-like"/>
    <property type="match status" value="1"/>
</dbReference>
<keyword evidence="7" id="KW-0418">Kinase</keyword>
<keyword evidence="3" id="KW-0732">Signal</keyword>
<organism evidence="7 8">
    <name type="scientific">Theobroma cacao</name>
    <name type="common">Cacao</name>
    <name type="synonym">Cocoa</name>
    <dbReference type="NCBI Taxonomy" id="3641"/>
    <lineage>
        <taxon>Eukaryota</taxon>
        <taxon>Viridiplantae</taxon>
        <taxon>Streptophyta</taxon>
        <taxon>Embryophyta</taxon>
        <taxon>Tracheophyta</taxon>
        <taxon>Spermatophyta</taxon>
        <taxon>Magnoliopsida</taxon>
        <taxon>eudicotyledons</taxon>
        <taxon>Gunneridae</taxon>
        <taxon>Pentapetalae</taxon>
        <taxon>rosids</taxon>
        <taxon>malvids</taxon>
        <taxon>Malvales</taxon>
        <taxon>Malvaceae</taxon>
        <taxon>Byttnerioideae</taxon>
        <taxon>Theobroma</taxon>
    </lineage>
</organism>
<evidence type="ECO:0000259" key="6">
    <source>
        <dbReference type="Pfam" id="PF08263"/>
    </source>
</evidence>
<reference evidence="7 8" key="1">
    <citation type="journal article" date="2013" name="Genome Biol.">
        <title>The genome sequence of the most widely cultivated cacao type and its use to identify candidate genes regulating pod color.</title>
        <authorList>
            <person name="Motamayor J.C."/>
            <person name="Mockaitis K."/>
            <person name="Schmutz J."/>
            <person name="Haiminen N."/>
            <person name="Iii D.L."/>
            <person name="Cornejo O."/>
            <person name="Findley S.D."/>
            <person name="Zheng P."/>
            <person name="Utro F."/>
            <person name="Royaert S."/>
            <person name="Saski C."/>
            <person name="Jenkins J."/>
            <person name="Podicheti R."/>
            <person name="Zhao M."/>
            <person name="Scheffler B.E."/>
            <person name="Stack J.C."/>
            <person name="Feltus F.A."/>
            <person name="Mustiga G.M."/>
            <person name="Amores F."/>
            <person name="Phillips W."/>
            <person name="Marelli J.P."/>
            <person name="May G.D."/>
            <person name="Shapiro H."/>
            <person name="Ma J."/>
            <person name="Bustamante C.D."/>
            <person name="Schnell R.J."/>
            <person name="Main D."/>
            <person name="Gilbert D."/>
            <person name="Parida L."/>
            <person name="Kuhn D.N."/>
        </authorList>
    </citation>
    <scope>NUCLEOTIDE SEQUENCE [LARGE SCALE GENOMIC DNA]</scope>
    <source>
        <strain evidence="8">cv. Matina 1-6</strain>
    </source>
</reference>
<keyword evidence="8" id="KW-1185">Reference proteome</keyword>
<keyword evidence="5" id="KW-0472">Membrane</keyword>
<accession>A0A061GAG0</accession>
<proteinExistence type="predicted"/>
<feature type="domain" description="Leucine-rich repeat-containing N-terminal plant-type" evidence="6">
    <location>
        <begin position="21"/>
        <end position="50"/>
    </location>
</feature>
<dbReference type="Pfam" id="PF08263">
    <property type="entry name" value="LRRNT_2"/>
    <property type="match status" value="1"/>
</dbReference>
<dbReference type="Pfam" id="PF00560">
    <property type="entry name" value="LRR_1"/>
    <property type="match status" value="1"/>
</dbReference>
<keyword evidence="4" id="KW-0677">Repeat</keyword>
<sequence>MRIQLIIITATILYSKTRLHFWNSIYDPKSTLSNWENAVPVCNFTGVTCDNRHHPVSQSDLHRFGLVGKISPFISNLTGLRVLNLFQNYFFGTIPPQLSSLRHVRTLILDGNNLTGPVPDSFALLNNLTLFFVQRNYLTLQIPAEIGDCPNLWSLNLYNNQFTGQLPASLTNTSLYNLDVGYNLLYGELPSDLIAKLLELGFLY</sequence>
<dbReference type="PANTHER" id="PTHR48065">
    <property type="entry name" value="OS10G0469600 PROTEIN"/>
    <property type="match status" value="1"/>
</dbReference>
<dbReference type="GO" id="GO:0016020">
    <property type="term" value="C:membrane"/>
    <property type="evidence" value="ECO:0007669"/>
    <property type="project" value="UniProtKB-SubCell"/>
</dbReference>
<name>A0A061GAG0_THECC</name>
<dbReference type="Pfam" id="PF13855">
    <property type="entry name" value="LRR_8"/>
    <property type="match status" value="1"/>
</dbReference>
<dbReference type="AlphaFoldDB" id="A0A061GAG0"/>
<dbReference type="EMBL" id="CM001884">
    <property type="protein sequence ID" value="EOY26122.1"/>
    <property type="molecule type" value="Genomic_DNA"/>
</dbReference>
<dbReference type="HOGENOM" id="CLU_000288_18_9_1"/>
<evidence type="ECO:0000256" key="2">
    <source>
        <dbReference type="ARBA" id="ARBA00022614"/>
    </source>
</evidence>